<comment type="caution">
    <text evidence="1">The sequence shown here is derived from an EMBL/GenBank/DDBJ whole genome shotgun (WGS) entry which is preliminary data.</text>
</comment>
<evidence type="ECO:0000313" key="1">
    <source>
        <dbReference type="EMBL" id="MDC3981585.1"/>
    </source>
</evidence>
<protein>
    <submittedName>
        <fullName evidence="1">Uncharacterized protein</fullName>
    </submittedName>
</protein>
<sequence length="388" mass="42578">MEPARVVVPEGHQLKLFGASPEPCLVRSDGGVWLANLGTASDDPVRELDELSHAVKNALRDEPSRALLADGPGAFRLSDLFAPAEPQVSPTECPVVWTFHQGSAKAWTEAPARLQVLLRHFYRIGRQREPRVPQWVYVVDDDFPQARAFVGLLGNLGIPVMRPESEQRTIVVEVHRPEGMILSALGGQPYATVEGPVDAYIRAVNAEKDRAEAANDKPRIERLEEEERDYLAKRIGSPAASPDLEPVVRAPRLSSLLLEVDAARGSEEALQKLYRELLVRPIPLLLVGAPKNRSLELRSFPDVGPALPAFPDLRSLHWMAADLQRPPGSFGIAAMRPLDLIVMAGKQGTAIALNVYRDPKTPVYVLLSGEAVRALAEQAKRATRQTGE</sequence>
<accession>A0A9X3X316</accession>
<dbReference type="Proteomes" id="UP001151081">
    <property type="component" value="Unassembled WGS sequence"/>
</dbReference>
<dbReference type="AlphaFoldDB" id="A0A9X3X316"/>
<reference evidence="1 2" key="1">
    <citation type="submission" date="2021-04" db="EMBL/GenBank/DDBJ databases">
        <title>Genome analysis of Polyangium sp.</title>
        <authorList>
            <person name="Li Y."/>
            <person name="Wang J."/>
        </authorList>
    </citation>
    <scope>NUCLEOTIDE SEQUENCE [LARGE SCALE GENOMIC DNA]</scope>
    <source>
        <strain evidence="1 2">SDU14</strain>
    </source>
</reference>
<gene>
    <name evidence="1" type="ORF">KEG57_13815</name>
</gene>
<evidence type="ECO:0000313" key="2">
    <source>
        <dbReference type="Proteomes" id="UP001151081"/>
    </source>
</evidence>
<organism evidence="1 2">
    <name type="scientific">Polyangium jinanense</name>
    <dbReference type="NCBI Taxonomy" id="2829994"/>
    <lineage>
        <taxon>Bacteria</taxon>
        <taxon>Pseudomonadati</taxon>
        <taxon>Myxococcota</taxon>
        <taxon>Polyangia</taxon>
        <taxon>Polyangiales</taxon>
        <taxon>Polyangiaceae</taxon>
        <taxon>Polyangium</taxon>
    </lineage>
</organism>
<dbReference type="EMBL" id="JAGTJJ010000005">
    <property type="protein sequence ID" value="MDC3981585.1"/>
    <property type="molecule type" value="Genomic_DNA"/>
</dbReference>
<keyword evidence="2" id="KW-1185">Reference proteome</keyword>
<dbReference type="RefSeq" id="WP_272420254.1">
    <property type="nucleotide sequence ID" value="NZ_JAGTJJ010000005.1"/>
</dbReference>
<name>A0A9X3X316_9BACT</name>
<proteinExistence type="predicted"/>